<organism evidence="1">
    <name type="scientific">marine sediment metagenome</name>
    <dbReference type="NCBI Taxonomy" id="412755"/>
    <lineage>
        <taxon>unclassified sequences</taxon>
        <taxon>metagenomes</taxon>
        <taxon>ecological metagenomes</taxon>
    </lineage>
</organism>
<reference evidence="1" key="1">
    <citation type="journal article" date="2015" name="Nature">
        <title>Complex archaea that bridge the gap between prokaryotes and eukaryotes.</title>
        <authorList>
            <person name="Spang A."/>
            <person name="Saw J.H."/>
            <person name="Jorgensen S.L."/>
            <person name="Zaremba-Niedzwiedzka K."/>
            <person name="Martijn J."/>
            <person name="Lind A.E."/>
            <person name="van Eijk R."/>
            <person name="Schleper C."/>
            <person name="Guy L."/>
            <person name="Ettema T.J."/>
        </authorList>
    </citation>
    <scope>NUCLEOTIDE SEQUENCE</scope>
</reference>
<protein>
    <submittedName>
        <fullName evidence="1">Uncharacterized protein</fullName>
    </submittedName>
</protein>
<evidence type="ECO:0000313" key="1">
    <source>
        <dbReference type="EMBL" id="KKL56014.1"/>
    </source>
</evidence>
<gene>
    <name evidence="1" type="ORF">LCGC14_2249660</name>
</gene>
<accession>A0A0F9D3A0</accession>
<sequence>MELDSFSYDITLTLGKLRAKVISEHIAILLRDKPRWLPRKVWDKLLGTILVIKIKEINNV</sequence>
<comment type="caution">
    <text evidence="1">The sequence shown here is derived from an EMBL/GenBank/DDBJ whole genome shotgun (WGS) entry which is preliminary data.</text>
</comment>
<dbReference type="AlphaFoldDB" id="A0A0F9D3A0"/>
<dbReference type="EMBL" id="LAZR01030638">
    <property type="protein sequence ID" value="KKL56014.1"/>
    <property type="molecule type" value="Genomic_DNA"/>
</dbReference>
<proteinExistence type="predicted"/>
<name>A0A0F9D3A0_9ZZZZ</name>